<evidence type="ECO:0000256" key="1">
    <source>
        <dbReference type="ARBA" id="ARBA00004123"/>
    </source>
</evidence>
<dbReference type="PANTHER" id="PTHR12708:SF0">
    <property type="entry name" value="DNA POLYMERASE EPSILON SUBUNIT 2"/>
    <property type="match status" value="1"/>
</dbReference>
<evidence type="ECO:0000313" key="9">
    <source>
        <dbReference type="EMBL" id="KAF6001448.1"/>
    </source>
</evidence>
<dbReference type="GO" id="GO:0042276">
    <property type="term" value="P:error-prone translesion synthesis"/>
    <property type="evidence" value="ECO:0007669"/>
    <property type="project" value="TreeGrafter"/>
</dbReference>
<keyword evidence="3" id="KW-0235">DNA replication</keyword>
<comment type="subcellular location">
    <subcellularLocation>
        <location evidence="1">Nucleus</location>
    </subcellularLocation>
</comment>
<gene>
    <name evidence="9" type="ORF">F1559_001210</name>
</gene>
<evidence type="ECO:0000256" key="7">
    <source>
        <dbReference type="SAM" id="MobiDB-lite"/>
    </source>
</evidence>
<comment type="similarity">
    <text evidence="2">Belongs to the DNA polymerase epsilon subunit B family.</text>
</comment>
<dbReference type="OrthoDB" id="10254730at2759"/>
<evidence type="ECO:0000256" key="6">
    <source>
        <dbReference type="ARBA" id="ARBA00032930"/>
    </source>
</evidence>
<evidence type="ECO:0000313" key="10">
    <source>
        <dbReference type="Proteomes" id="UP000530660"/>
    </source>
</evidence>
<name>A0A7J7IEK4_9RHOD</name>
<proteinExistence type="inferred from homology"/>
<keyword evidence="10" id="KW-1185">Reference proteome</keyword>
<dbReference type="GO" id="GO:0006261">
    <property type="term" value="P:DNA-templated DNA replication"/>
    <property type="evidence" value="ECO:0007669"/>
    <property type="project" value="InterPro"/>
</dbReference>
<feature type="domain" description="DNA polymerase alpha/delta/epsilon subunit B" evidence="8">
    <location>
        <begin position="223"/>
        <end position="407"/>
    </location>
</feature>
<dbReference type="PANTHER" id="PTHR12708">
    <property type="entry name" value="DNA POLYMERASE EPSILON SUBUNIT B"/>
    <property type="match status" value="1"/>
</dbReference>
<dbReference type="GO" id="GO:0008622">
    <property type="term" value="C:epsilon DNA polymerase complex"/>
    <property type="evidence" value="ECO:0007669"/>
    <property type="project" value="InterPro"/>
</dbReference>
<accession>A0A7J7IEK4</accession>
<sequence>MYPYDSETSGVHHDCDALRTILCAGSFIIAIGSYDPVEDCFVVRELRQPPLTPSWHAELLPPEELKHSSRNDNAVHGQSAEPDHATLTPSPERSAQSPGSRLHQQSSAERQTSIEAETASEDTRDNIDGTLVPDRGIETDAAHDKISANMSVSMDTADESVHVLIAGDLALDDAASYAKWRKLLRTIYAPSQSAVEPTMSATVSAEERVKSCPCPAPISPRCIFVLCGPFLRPRSHSWPPSTEEHAQGAWGASTDADVRWCTPDEKALLKAFRRFGKLLAAFRTPLRASGSEFVLVPAERDLECFGDVLPRPPLASICVDALREHSGLGAEQIRAEMDPTRFQLQFEDQNPYSMFVHATETLSERLAADSLPWPPNCHQCQSAKSMQAFAGAVFRTILHQRHIAPFQCISNRSFGRWTVSVCGPRQSVIVLTILPLSPIPPCRCTFSPYAIGGSATLSGGLAPSRALCVAPGSFGRDSTMVWVQVSSQGQRPPLAWPLHLLAEEPSETHGI</sequence>
<reference evidence="9 10" key="1">
    <citation type="journal article" date="2020" name="J. Phycol.">
        <title>Comparative genome analysis reveals Cyanidiococcus gen. nov., a new extremophilic red algal genus sister to Cyanidioschyzon (Cyanidioschyzonaceae, Rhodophyta).</title>
        <authorList>
            <person name="Liu S.-L."/>
            <person name="Chiang Y.-R."/>
            <person name="Yoon H.S."/>
            <person name="Fu H.-Y."/>
        </authorList>
    </citation>
    <scope>NUCLEOTIDE SEQUENCE [LARGE SCALE GENOMIC DNA]</scope>
    <source>
        <strain evidence="9 10">THAL066</strain>
    </source>
</reference>
<evidence type="ECO:0000256" key="3">
    <source>
        <dbReference type="ARBA" id="ARBA00022705"/>
    </source>
</evidence>
<dbReference type="InterPro" id="IPR007185">
    <property type="entry name" value="DNA_pol_a/d/e_bsu"/>
</dbReference>
<dbReference type="Pfam" id="PF04042">
    <property type="entry name" value="DNA_pol_E_B"/>
    <property type="match status" value="1"/>
</dbReference>
<dbReference type="InterPro" id="IPR016266">
    <property type="entry name" value="POLE2"/>
</dbReference>
<feature type="compositionally biased region" description="Polar residues" evidence="7">
    <location>
        <begin position="87"/>
        <end position="115"/>
    </location>
</feature>
<evidence type="ECO:0000256" key="5">
    <source>
        <dbReference type="ARBA" id="ARBA00023242"/>
    </source>
</evidence>
<evidence type="ECO:0000256" key="4">
    <source>
        <dbReference type="ARBA" id="ARBA00023125"/>
    </source>
</evidence>
<dbReference type="Proteomes" id="UP000530660">
    <property type="component" value="Unassembled WGS sequence"/>
</dbReference>
<dbReference type="EMBL" id="VWRR01000014">
    <property type="protein sequence ID" value="KAF6001448.1"/>
    <property type="molecule type" value="Genomic_DNA"/>
</dbReference>
<organism evidence="9 10">
    <name type="scientific">Cyanidiococcus yangmingshanensis</name>
    <dbReference type="NCBI Taxonomy" id="2690220"/>
    <lineage>
        <taxon>Eukaryota</taxon>
        <taxon>Rhodophyta</taxon>
        <taxon>Bangiophyceae</taxon>
        <taxon>Cyanidiales</taxon>
        <taxon>Cyanidiaceae</taxon>
        <taxon>Cyanidiococcus</taxon>
    </lineage>
</organism>
<keyword evidence="5" id="KW-0539">Nucleus</keyword>
<keyword evidence="4" id="KW-0238">DNA-binding</keyword>
<comment type="caution">
    <text evidence="9">The sequence shown here is derived from an EMBL/GenBank/DDBJ whole genome shotgun (WGS) entry which is preliminary data.</text>
</comment>
<evidence type="ECO:0000256" key="2">
    <source>
        <dbReference type="ARBA" id="ARBA00009560"/>
    </source>
</evidence>
<dbReference type="GO" id="GO:0003677">
    <property type="term" value="F:DNA binding"/>
    <property type="evidence" value="ECO:0007669"/>
    <property type="project" value="UniProtKB-KW"/>
</dbReference>
<protein>
    <recommendedName>
        <fullName evidence="6">DNA polymerase II subunit 2</fullName>
    </recommendedName>
</protein>
<evidence type="ECO:0000259" key="8">
    <source>
        <dbReference type="Pfam" id="PF04042"/>
    </source>
</evidence>
<feature type="region of interest" description="Disordered" evidence="7">
    <location>
        <begin position="66"/>
        <end position="136"/>
    </location>
</feature>
<dbReference type="AlphaFoldDB" id="A0A7J7IEK4"/>